<dbReference type="InterPro" id="IPR058792">
    <property type="entry name" value="Beta-barrel_RND_2"/>
</dbReference>
<feature type="domain" description="CusB-like beta-barrel" evidence="2">
    <location>
        <begin position="210"/>
        <end position="277"/>
    </location>
</feature>
<evidence type="ECO:0000256" key="1">
    <source>
        <dbReference type="ARBA" id="ARBA00009477"/>
    </source>
</evidence>
<dbReference type="GO" id="GO:1990281">
    <property type="term" value="C:efflux pump complex"/>
    <property type="evidence" value="ECO:0007669"/>
    <property type="project" value="TreeGrafter"/>
</dbReference>
<organism evidence="4 5">
    <name type="scientific">Marinobacter salarius</name>
    <dbReference type="NCBI Taxonomy" id="1420917"/>
    <lineage>
        <taxon>Bacteria</taxon>
        <taxon>Pseudomonadati</taxon>
        <taxon>Pseudomonadota</taxon>
        <taxon>Gammaproteobacteria</taxon>
        <taxon>Pseudomonadales</taxon>
        <taxon>Marinobacteraceae</taxon>
        <taxon>Marinobacter</taxon>
    </lineage>
</organism>
<protein>
    <submittedName>
        <fullName evidence="4">Toluene efflux pump periplasmic linker protein TtgD</fullName>
    </submittedName>
</protein>
<feature type="domain" description="CzcB-like barrel-sandwich hybrid" evidence="3">
    <location>
        <begin position="73"/>
        <end position="194"/>
    </location>
</feature>
<sequence length="360" mass="38984">MTKAKLGSIGLSFLVLALLVVWMATGDVKEARDEAPEDTPEESVSAPSVQVDVLRTRLYEPGLMLQGQLEPWRTVSVGARVAGTVEELMVEQGDQVEAGDVLLRLSEDGRRTSVEQWQSRIRKLEADLSAAQKLRSRNLTSESEVLTLQSDLSAARAELTQARLAVDNLEPRAPFDGTVNRRDVDLGDLVQVGSPLLELVRVDRLKATGQIPQQSVSAVEEGQAVTIRTLDGDSLEGVVNFVASAADPDTRSFPVEVSIDNPERKRVAGGSATLRIALPEMEAMFISPAYLSLGDDGRPGVRYVGDNNEVVFTTVKLLNVTTDGAWVTGLPDEIRLITRGAGFVSIGQQVRPVDRDSDRG</sequence>
<evidence type="ECO:0000313" key="5">
    <source>
        <dbReference type="Proteomes" id="UP000193100"/>
    </source>
</evidence>
<dbReference type="RefSeq" id="WP_085681373.1">
    <property type="nucleotide sequence ID" value="NZ_CP020931.1"/>
</dbReference>
<dbReference type="GeneID" id="77256852"/>
<dbReference type="Proteomes" id="UP000193100">
    <property type="component" value="Chromosome"/>
</dbReference>
<dbReference type="InterPro" id="IPR058647">
    <property type="entry name" value="BSH_CzcB-like"/>
</dbReference>
<evidence type="ECO:0000259" key="2">
    <source>
        <dbReference type="Pfam" id="PF25954"/>
    </source>
</evidence>
<dbReference type="PANTHER" id="PTHR30469">
    <property type="entry name" value="MULTIDRUG RESISTANCE PROTEIN MDTA"/>
    <property type="match status" value="1"/>
</dbReference>
<dbReference type="Gene3D" id="2.40.30.170">
    <property type="match status" value="1"/>
</dbReference>
<gene>
    <name evidence="4" type="primary">ttgD</name>
    <name evidence="4" type="ORF">MARSALSMR5_02923</name>
</gene>
<dbReference type="Gene3D" id="2.40.50.100">
    <property type="match status" value="1"/>
</dbReference>
<name>A0A1W6KCE5_9GAMM</name>
<dbReference type="STRING" id="1420917.AU15_14660"/>
<dbReference type="AlphaFoldDB" id="A0A1W6KCE5"/>
<dbReference type="GO" id="GO:0015562">
    <property type="term" value="F:efflux transmembrane transporter activity"/>
    <property type="evidence" value="ECO:0007669"/>
    <property type="project" value="TreeGrafter"/>
</dbReference>
<dbReference type="PANTHER" id="PTHR30469:SF29">
    <property type="entry name" value="BLR2860 PROTEIN"/>
    <property type="match status" value="1"/>
</dbReference>
<dbReference type="NCBIfam" id="TIGR01730">
    <property type="entry name" value="RND_mfp"/>
    <property type="match status" value="1"/>
</dbReference>
<dbReference type="Gene3D" id="1.10.287.470">
    <property type="entry name" value="Helix hairpin bin"/>
    <property type="match status" value="1"/>
</dbReference>
<proteinExistence type="inferred from homology"/>
<dbReference type="SUPFAM" id="SSF111369">
    <property type="entry name" value="HlyD-like secretion proteins"/>
    <property type="match status" value="1"/>
</dbReference>
<evidence type="ECO:0000313" key="4">
    <source>
        <dbReference type="EMBL" id="ARM84969.1"/>
    </source>
</evidence>
<accession>A0A1W6KCE5</accession>
<dbReference type="Pfam" id="PF25973">
    <property type="entry name" value="BSH_CzcB"/>
    <property type="match status" value="1"/>
</dbReference>
<dbReference type="InterPro" id="IPR006143">
    <property type="entry name" value="RND_pump_MFP"/>
</dbReference>
<comment type="similarity">
    <text evidence="1">Belongs to the membrane fusion protein (MFP) (TC 8.A.1) family.</text>
</comment>
<dbReference type="Pfam" id="PF25954">
    <property type="entry name" value="Beta-barrel_RND_2"/>
    <property type="match status" value="1"/>
</dbReference>
<evidence type="ECO:0000259" key="3">
    <source>
        <dbReference type="Pfam" id="PF25973"/>
    </source>
</evidence>
<dbReference type="EMBL" id="CP020931">
    <property type="protein sequence ID" value="ARM84969.1"/>
    <property type="molecule type" value="Genomic_DNA"/>
</dbReference>
<reference evidence="4 5" key="1">
    <citation type="submission" date="2017-04" db="EMBL/GenBank/DDBJ databases">
        <title>Genome Sequence of Marinobacter salarius strain SMR5 Isolated from a culture of the Diatom Skeletonema marinoi.</title>
        <authorList>
            <person name="Topel M."/>
            <person name="Pinder M.I.M."/>
            <person name="Johansson O.N."/>
            <person name="Kourtchenko O."/>
            <person name="Godhe A."/>
            <person name="Clarke A.K."/>
        </authorList>
    </citation>
    <scope>NUCLEOTIDE SEQUENCE [LARGE SCALE GENOMIC DNA]</scope>
    <source>
        <strain evidence="4 5">SMR5</strain>
    </source>
</reference>